<dbReference type="SUPFAM" id="SSF52418">
    <property type="entry name" value="Nucleoside phosphorylase/phosphoribosyltransferase catalytic domain"/>
    <property type="match status" value="1"/>
</dbReference>
<accession>A0ABS1GH43</accession>
<feature type="domain" description="Glycosyl transferase family 3" evidence="3">
    <location>
        <begin position="93"/>
        <end position="321"/>
    </location>
</feature>
<evidence type="ECO:0000259" key="3">
    <source>
        <dbReference type="Pfam" id="PF00591"/>
    </source>
</evidence>
<keyword evidence="6" id="KW-1185">Reference proteome</keyword>
<dbReference type="InterPro" id="IPR017459">
    <property type="entry name" value="Glycosyl_Trfase_fam3_N_dom"/>
</dbReference>
<evidence type="ECO:0008006" key="7">
    <source>
        <dbReference type="Google" id="ProtNLM"/>
    </source>
</evidence>
<dbReference type="Gene3D" id="3.40.1030.10">
    <property type="entry name" value="Nucleoside phosphorylase/phosphoribosyltransferase catalytic domain"/>
    <property type="match status" value="1"/>
</dbReference>
<keyword evidence="1" id="KW-0328">Glycosyltransferase</keyword>
<sequence length="334" mass="37781">MIEYIKKVGAGKKRFKDLTTEEAYQVEKLISEGKATDLQTGAFWSAERIKYASVEELKGFLKYHRENIKTVDTEIKPLDIAVNYDGKDRSVHILPASIFIGAGAGTYIGGHGAENIPSKYGITYHQILEKMGARTPSNIDTVKKTLEKTGFGFVHQRVFAQKLFNLLPKRKEFGLRTYHNTMERMLNPYNTDRVITGVSHPPYIEKYTELARFAGMNKITVFKSLEGGVEPFPNHETKLFIDGRESLIVHPEGINKKIILQKLSPEENSKICISVLKEKETPYTPFAVLTAALLVIAYRKTESFEEAKELAQESLLSGRAYEKFKKYCEITQGG</sequence>
<proteinExistence type="predicted"/>
<dbReference type="Proteomes" id="UP000772812">
    <property type="component" value="Unassembled WGS sequence"/>
</dbReference>
<evidence type="ECO:0000256" key="2">
    <source>
        <dbReference type="ARBA" id="ARBA00022679"/>
    </source>
</evidence>
<protein>
    <recommendedName>
        <fullName evidence="7">Anthranilate phosphoribosyltransferase</fullName>
    </recommendedName>
</protein>
<evidence type="ECO:0000313" key="5">
    <source>
        <dbReference type="EMBL" id="MBK3332254.1"/>
    </source>
</evidence>
<comment type="caution">
    <text evidence="5">The sequence shown here is derived from an EMBL/GenBank/DDBJ whole genome shotgun (WGS) entry which is preliminary data.</text>
</comment>
<dbReference type="EMBL" id="JAACYA010000001">
    <property type="protein sequence ID" value="MBK3332254.1"/>
    <property type="molecule type" value="Genomic_DNA"/>
</dbReference>
<dbReference type="PANTHER" id="PTHR43285">
    <property type="entry name" value="ANTHRANILATE PHOSPHORIBOSYLTRANSFERASE"/>
    <property type="match status" value="1"/>
</dbReference>
<dbReference type="InterPro" id="IPR000312">
    <property type="entry name" value="Glycosyl_Trfase_fam3"/>
</dbReference>
<keyword evidence="2" id="KW-0808">Transferase</keyword>
<dbReference type="InterPro" id="IPR036320">
    <property type="entry name" value="Glycosyl_Trfase_fam3_N_dom_sf"/>
</dbReference>
<dbReference type="Pfam" id="PF02885">
    <property type="entry name" value="Glycos_trans_3N"/>
    <property type="match status" value="1"/>
</dbReference>
<dbReference type="InterPro" id="IPR035902">
    <property type="entry name" value="Nuc_phospho_transferase"/>
</dbReference>
<organism evidence="5 6">
    <name type="scientific">Persephonella atlantica</name>
    <dbReference type="NCBI Taxonomy" id="2699429"/>
    <lineage>
        <taxon>Bacteria</taxon>
        <taxon>Pseudomonadati</taxon>
        <taxon>Aquificota</taxon>
        <taxon>Aquificia</taxon>
        <taxon>Aquificales</taxon>
        <taxon>Hydrogenothermaceae</taxon>
        <taxon>Persephonella</taxon>
    </lineage>
</organism>
<name>A0ABS1GH43_9AQUI</name>
<dbReference type="Pfam" id="PF00591">
    <property type="entry name" value="Glycos_transf_3"/>
    <property type="match status" value="1"/>
</dbReference>
<dbReference type="InterPro" id="IPR005940">
    <property type="entry name" value="Anthranilate_Pribosyl_Tfrase"/>
</dbReference>
<dbReference type="SUPFAM" id="SSF47648">
    <property type="entry name" value="Nucleoside phosphorylase/phosphoribosyltransferase N-terminal domain"/>
    <property type="match status" value="1"/>
</dbReference>
<dbReference type="Gene3D" id="1.20.970.10">
    <property type="entry name" value="Transferase, Pyrimidine Nucleoside Phosphorylase, Chain C"/>
    <property type="match status" value="1"/>
</dbReference>
<reference evidence="5 6" key="1">
    <citation type="journal article" date="2021" name="Syst. Appl. Microbiol.">
        <title>Persephonella atlantica sp. nov.: How to adapt to physico-chemical gradients in high temperature hydrothermal habitats.</title>
        <authorList>
            <person name="Francois D.X."/>
            <person name="Godfroy A."/>
            <person name="Mathien C."/>
            <person name="Aube J."/>
            <person name="Cathalot C."/>
            <person name="Lesongeur F."/>
            <person name="L'Haridon S."/>
            <person name="Philippon X."/>
            <person name="Roussel E.G."/>
        </authorList>
    </citation>
    <scope>NUCLEOTIDE SEQUENCE [LARGE SCALE GENOMIC DNA]</scope>
    <source>
        <strain evidence="5 6">MO1340</strain>
    </source>
</reference>
<dbReference type="RefSeq" id="WP_200673636.1">
    <property type="nucleotide sequence ID" value="NZ_JAACYA010000001.1"/>
</dbReference>
<evidence type="ECO:0000313" key="6">
    <source>
        <dbReference type="Proteomes" id="UP000772812"/>
    </source>
</evidence>
<evidence type="ECO:0000259" key="4">
    <source>
        <dbReference type="Pfam" id="PF02885"/>
    </source>
</evidence>
<gene>
    <name evidence="5" type="ORF">GWK41_04135</name>
</gene>
<evidence type="ECO:0000256" key="1">
    <source>
        <dbReference type="ARBA" id="ARBA00022676"/>
    </source>
</evidence>
<dbReference type="PANTHER" id="PTHR43285:SF2">
    <property type="entry name" value="ANTHRANILATE PHOSPHORIBOSYLTRANSFERASE"/>
    <property type="match status" value="1"/>
</dbReference>
<feature type="domain" description="Glycosyl transferase family 3 N-terminal" evidence="4">
    <location>
        <begin position="3"/>
        <end position="63"/>
    </location>
</feature>